<evidence type="ECO:0000259" key="4">
    <source>
        <dbReference type="PROSITE" id="PS01124"/>
    </source>
</evidence>
<reference evidence="5" key="1">
    <citation type="submission" date="2022-10" db="EMBL/GenBank/DDBJ databases">
        <title>Whole genome sequencing of three plant growth promoting bacteria isolated from Vachellia tortilis subsp. raddiana in Morocco.</title>
        <authorList>
            <person name="Hnini M."/>
            <person name="Zouagui R."/>
            <person name="Zouagui H."/>
            <person name="Chemao Elfihri M.-W."/>
            <person name="Ibrahimi A."/>
            <person name="Sbabou L."/>
            <person name="Aurag J."/>
        </authorList>
    </citation>
    <scope>NUCLEOTIDE SEQUENCE</scope>
    <source>
        <strain evidence="5">LMR678</strain>
    </source>
</reference>
<protein>
    <submittedName>
        <fullName evidence="5">AraC family transcriptional regulator</fullName>
    </submittedName>
</protein>
<keyword evidence="2" id="KW-0238">DNA-binding</keyword>
<evidence type="ECO:0000313" key="6">
    <source>
        <dbReference type="Proteomes" id="UP001079430"/>
    </source>
</evidence>
<name>A0ABT4KS33_9HYPH</name>
<dbReference type="InterPro" id="IPR050204">
    <property type="entry name" value="AraC_XylS_family_regulators"/>
</dbReference>
<dbReference type="InterPro" id="IPR009057">
    <property type="entry name" value="Homeodomain-like_sf"/>
</dbReference>
<dbReference type="Proteomes" id="UP001079430">
    <property type="component" value="Unassembled WGS sequence"/>
</dbReference>
<organism evidence="5 6">
    <name type="scientific">Sinorhizobium psoraleae</name>
    <dbReference type="NCBI Taxonomy" id="520838"/>
    <lineage>
        <taxon>Bacteria</taxon>
        <taxon>Pseudomonadati</taxon>
        <taxon>Pseudomonadota</taxon>
        <taxon>Alphaproteobacteria</taxon>
        <taxon>Hyphomicrobiales</taxon>
        <taxon>Rhizobiaceae</taxon>
        <taxon>Sinorhizobium/Ensifer group</taxon>
        <taxon>Sinorhizobium</taxon>
    </lineage>
</organism>
<evidence type="ECO:0000313" key="5">
    <source>
        <dbReference type="EMBL" id="MCZ4094111.1"/>
    </source>
</evidence>
<dbReference type="PROSITE" id="PS01124">
    <property type="entry name" value="HTH_ARAC_FAMILY_2"/>
    <property type="match status" value="1"/>
</dbReference>
<accession>A0ABT4KS33</accession>
<comment type="caution">
    <text evidence="5">The sequence shown here is derived from an EMBL/GenBank/DDBJ whole genome shotgun (WGS) entry which is preliminary data.</text>
</comment>
<proteinExistence type="predicted"/>
<evidence type="ECO:0000256" key="3">
    <source>
        <dbReference type="ARBA" id="ARBA00023163"/>
    </source>
</evidence>
<gene>
    <name evidence="5" type="ORF">O3W52_30815</name>
</gene>
<keyword evidence="3" id="KW-0804">Transcription</keyword>
<keyword evidence="6" id="KW-1185">Reference proteome</keyword>
<dbReference type="EMBL" id="JAPVOI010000006">
    <property type="protein sequence ID" value="MCZ4094111.1"/>
    <property type="molecule type" value="Genomic_DNA"/>
</dbReference>
<evidence type="ECO:0000256" key="1">
    <source>
        <dbReference type="ARBA" id="ARBA00023015"/>
    </source>
</evidence>
<evidence type="ECO:0000256" key="2">
    <source>
        <dbReference type="ARBA" id="ARBA00023125"/>
    </source>
</evidence>
<dbReference type="PANTHER" id="PTHR46796:SF6">
    <property type="entry name" value="ARAC SUBFAMILY"/>
    <property type="match status" value="1"/>
</dbReference>
<feature type="domain" description="HTH araC/xylS-type" evidence="4">
    <location>
        <begin position="186"/>
        <end position="284"/>
    </location>
</feature>
<dbReference type="SMART" id="SM00342">
    <property type="entry name" value="HTH_ARAC"/>
    <property type="match status" value="1"/>
</dbReference>
<sequence>MTATIGRARELRYDGLEQFPARGSYGGIDYCIAGAKPYTLEFANEVDVICLLLGDIFSKAKFEDDSEEALLFHGETAAFHPRKGNVRVATSTVHHGFIAFSYSNEFQASISDRSLDGARSAGSTNNIRLRSISHLANYARERLRFNRPLDPLEINYLGGLVYLETMRGLHSVKPARAAALSDAEFDRLTAFIDAELESDISCARLSRIVELPLRVVFEGIKARTGLPPYQFVLKRRVEQAQKLLSQSDLSIAEVAFRCGFSSQQHMTSVLNRKLGYTPGQVRSKGLG</sequence>
<dbReference type="SUPFAM" id="SSF46689">
    <property type="entry name" value="Homeodomain-like"/>
    <property type="match status" value="1"/>
</dbReference>
<dbReference type="Pfam" id="PF12833">
    <property type="entry name" value="HTH_18"/>
    <property type="match status" value="1"/>
</dbReference>
<dbReference type="PANTHER" id="PTHR46796">
    <property type="entry name" value="HTH-TYPE TRANSCRIPTIONAL ACTIVATOR RHAS-RELATED"/>
    <property type="match status" value="1"/>
</dbReference>
<keyword evidence="1" id="KW-0805">Transcription regulation</keyword>
<dbReference type="RefSeq" id="WP_269286074.1">
    <property type="nucleotide sequence ID" value="NZ_JAPVOI010000006.1"/>
</dbReference>
<dbReference type="InterPro" id="IPR018060">
    <property type="entry name" value="HTH_AraC"/>
</dbReference>
<dbReference type="Gene3D" id="1.10.10.60">
    <property type="entry name" value="Homeodomain-like"/>
    <property type="match status" value="1"/>
</dbReference>